<evidence type="ECO:0008006" key="5">
    <source>
        <dbReference type="Google" id="ProtNLM"/>
    </source>
</evidence>
<comment type="caution">
    <text evidence="3">The sequence shown here is derived from an EMBL/GenBank/DDBJ whole genome shotgun (WGS) entry which is preliminary data.</text>
</comment>
<dbReference type="Pfam" id="PF06810">
    <property type="entry name" value="Phage_scaffold"/>
    <property type="match status" value="1"/>
</dbReference>
<protein>
    <recommendedName>
        <fullName evidence="5">Phage minor structural protein GP20</fullName>
    </recommendedName>
</protein>
<organism evidence="3 4">
    <name type="scientific">Paenibacillus apis</name>
    <dbReference type="NCBI Taxonomy" id="1792174"/>
    <lineage>
        <taxon>Bacteria</taxon>
        <taxon>Bacillati</taxon>
        <taxon>Bacillota</taxon>
        <taxon>Bacilli</taxon>
        <taxon>Bacillales</taxon>
        <taxon>Paenibacillaceae</taxon>
        <taxon>Paenibacillus</taxon>
    </lineage>
</organism>
<feature type="coiled-coil region" evidence="1">
    <location>
        <begin position="38"/>
        <end position="96"/>
    </location>
</feature>
<evidence type="ECO:0000256" key="2">
    <source>
        <dbReference type="SAM" id="MobiDB-lite"/>
    </source>
</evidence>
<dbReference type="InterPro" id="IPR009636">
    <property type="entry name" value="SCAF"/>
</dbReference>
<dbReference type="EMBL" id="BORS01000007">
    <property type="protein sequence ID" value="GIO42481.1"/>
    <property type="molecule type" value="Genomic_DNA"/>
</dbReference>
<dbReference type="RefSeq" id="WP_301627301.1">
    <property type="nucleotide sequence ID" value="NZ_BORS01000007.1"/>
</dbReference>
<feature type="region of interest" description="Disordered" evidence="2">
    <location>
        <begin position="154"/>
        <end position="182"/>
    </location>
</feature>
<proteinExistence type="predicted"/>
<gene>
    <name evidence="3" type="ORF">J41TS4_22390</name>
</gene>
<evidence type="ECO:0000256" key="1">
    <source>
        <dbReference type="SAM" id="Coils"/>
    </source>
</evidence>
<feature type="compositionally biased region" description="Low complexity" evidence="2">
    <location>
        <begin position="160"/>
        <end position="176"/>
    </location>
</feature>
<dbReference type="Proteomes" id="UP000678895">
    <property type="component" value="Unassembled WGS sequence"/>
</dbReference>
<keyword evidence="1" id="KW-0175">Coiled coil</keyword>
<sequence>MDWLKKLLEEQGLSAEQTKAITTAVEENYNGYVPKHRFDEVNNAKKQAETDLKERDKQLEKLSKSAGDNEELKQQIKVLQDENKAATERYNAEVAQLKISTALKLALSGDTHDADLVASLINRDSIKLKDDGTIESGLDDQVKALRDSKPFLFVEKDNQPPKFKGSKPPEGSGSKGTTKKPSEMNYEELCAYIEANPGAEI</sequence>
<reference evidence="3" key="1">
    <citation type="submission" date="2021-03" db="EMBL/GenBank/DDBJ databases">
        <title>Antimicrobial resistance genes in bacteria isolated from Japanese honey, and their potential for conferring macrolide and lincosamide resistance in the American foulbrood pathogen Paenibacillus larvae.</title>
        <authorList>
            <person name="Okamoto M."/>
            <person name="Kumagai M."/>
            <person name="Kanamori H."/>
            <person name="Takamatsu D."/>
        </authorList>
    </citation>
    <scope>NUCLEOTIDE SEQUENCE</scope>
    <source>
        <strain evidence="3">J41TS4</strain>
    </source>
</reference>
<evidence type="ECO:0000313" key="4">
    <source>
        <dbReference type="Proteomes" id="UP000678895"/>
    </source>
</evidence>
<name>A0A919Y1P1_9BACL</name>
<keyword evidence="4" id="KW-1185">Reference proteome</keyword>
<accession>A0A919Y1P1</accession>
<evidence type="ECO:0000313" key="3">
    <source>
        <dbReference type="EMBL" id="GIO42481.1"/>
    </source>
</evidence>
<dbReference type="AlphaFoldDB" id="A0A919Y1P1"/>